<dbReference type="EMBL" id="GL444701">
    <property type="protein sequence ID" value="EFN60674.1"/>
    <property type="molecule type" value="Genomic_DNA"/>
</dbReference>
<dbReference type="Proteomes" id="UP000000311">
    <property type="component" value="Unassembled WGS sequence"/>
</dbReference>
<dbReference type="InParanoid" id="E2B0X1"/>
<feature type="compositionally biased region" description="Basic residues" evidence="1">
    <location>
        <begin position="75"/>
        <end position="91"/>
    </location>
</feature>
<feature type="compositionally biased region" description="Basic and acidic residues" evidence="1">
    <location>
        <begin position="21"/>
        <end position="32"/>
    </location>
</feature>
<gene>
    <name evidence="2" type="ORF">EAG_14892</name>
</gene>
<keyword evidence="3" id="KW-1185">Reference proteome</keyword>
<protein>
    <submittedName>
        <fullName evidence="2">Uncharacterized protein</fullName>
    </submittedName>
</protein>
<evidence type="ECO:0000313" key="3">
    <source>
        <dbReference type="Proteomes" id="UP000000311"/>
    </source>
</evidence>
<sequence length="450" mass="49958">MNGNYSKKAVTYGDEGEDASDIARLKPRKCSDDISGDGDLASTARYDSFVRVTGRPPEWKAGQMDGDGGWSSRRERSRRKTPRGRGRKIRREGKTKGGREELELSGEPLVIAGLIGCSVAAAVTERMYTRIIIRPFDGGSYPKRSSPLSAPLAPSSRVPRHRSSVNTPEPGKKKTRERRGWLDRLSASMSLGSAEIKLINSDARRGCSSNAHNQRASVLFPALLLIQPENTNQILIIPANTAHSSRLLRKKGEKKLCVNFVQEYIFRILKLLSNCFDNMFKNSQDVATLRIESEAADARLINAECFHFPRIISLTVLLTATHSGKAEPTLVSEFLESGACRFELILFFLLLELPSRSRISEGLRVGNCAWPGTHEVERGFAGNCQAGGSIMSTGFGEPITPDPSQKQSRTPRTQERSERMKKKKKKKKRERKKGKERINSRGTGGRNVCI</sequence>
<name>E2B0X1_CAMFO</name>
<reference evidence="2 3" key="1">
    <citation type="journal article" date="2010" name="Science">
        <title>Genomic comparison of the ants Camponotus floridanus and Harpegnathos saltator.</title>
        <authorList>
            <person name="Bonasio R."/>
            <person name="Zhang G."/>
            <person name="Ye C."/>
            <person name="Mutti N.S."/>
            <person name="Fang X."/>
            <person name="Qin N."/>
            <person name="Donahue G."/>
            <person name="Yang P."/>
            <person name="Li Q."/>
            <person name="Li C."/>
            <person name="Zhang P."/>
            <person name="Huang Z."/>
            <person name="Berger S.L."/>
            <person name="Reinberg D."/>
            <person name="Wang J."/>
            <person name="Liebig J."/>
        </authorList>
    </citation>
    <scope>NUCLEOTIDE SEQUENCE [LARGE SCALE GENOMIC DNA]</scope>
    <source>
        <strain evidence="3">C129</strain>
    </source>
</reference>
<proteinExistence type="predicted"/>
<organism evidence="3">
    <name type="scientific">Camponotus floridanus</name>
    <name type="common">Florida carpenter ant</name>
    <dbReference type="NCBI Taxonomy" id="104421"/>
    <lineage>
        <taxon>Eukaryota</taxon>
        <taxon>Metazoa</taxon>
        <taxon>Ecdysozoa</taxon>
        <taxon>Arthropoda</taxon>
        <taxon>Hexapoda</taxon>
        <taxon>Insecta</taxon>
        <taxon>Pterygota</taxon>
        <taxon>Neoptera</taxon>
        <taxon>Endopterygota</taxon>
        <taxon>Hymenoptera</taxon>
        <taxon>Apocrita</taxon>
        <taxon>Aculeata</taxon>
        <taxon>Formicoidea</taxon>
        <taxon>Formicidae</taxon>
        <taxon>Formicinae</taxon>
        <taxon>Camponotus</taxon>
    </lineage>
</organism>
<feature type="compositionally biased region" description="Basic residues" evidence="1">
    <location>
        <begin position="419"/>
        <end position="435"/>
    </location>
</feature>
<feature type="compositionally biased region" description="Polar residues" evidence="1">
    <location>
        <begin position="402"/>
        <end position="411"/>
    </location>
</feature>
<feature type="region of interest" description="Disordered" evidence="1">
    <location>
        <begin position="1"/>
        <end position="100"/>
    </location>
</feature>
<dbReference type="AlphaFoldDB" id="E2B0X1"/>
<feature type="region of interest" description="Disordered" evidence="1">
    <location>
        <begin position="140"/>
        <end position="178"/>
    </location>
</feature>
<evidence type="ECO:0000313" key="2">
    <source>
        <dbReference type="EMBL" id="EFN60674.1"/>
    </source>
</evidence>
<feature type="compositionally biased region" description="Low complexity" evidence="1">
    <location>
        <begin position="145"/>
        <end position="157"/>
    </location>
</feature>
<feature type="region of interest" description="Disordered" evidence="1">
    <location>
        <begin position="391"/>
        <end position="450"/>
    </location>
</feature>
<evidence type="ECO:0000256" key="1">
    <source>
        <dbReference type="SAM" id="MobiDB-lite"/>
    </source>
</evidence>
<accession>E2B0X1</accession>